<accession>A0ABY4MC42</accession>
<dbReference type="RefSeq" id="WP_248864840.1">
    <property type="nucleotide sequence ID" value="NZ_CP086322.1"/>
</dbReference>
<name>A0ABY4MC42_9ACTN</name>
<protein>
    <recommendedName>
        <fullName evidence="4">Small secreted domain DUF320</fullName>
    </recommendedName>
</protein>
<feature type="signal peptide" evidence="1">
    <location>
        <begin position="1"/>
        <end position="28"/>
    </location>
</feature>
<evidence type="ECO:0000313" key="3">
    <source>
        <dbReference type="Proteomes" id="UP000830115"/>
    </source>
</evidence>
<gene>
    <name evidence="2" type="ORF">K9S39_20695</name>
</gene>
<feature type="chain" id="PRO_5045228405" description="Small secreted domain DUF320" evidence="1">
    <location>
        <begin position="29"/>
        <end position="103"/>
    </location>
</feature>
<dbReference type="Proteomes" id="UP000830115">
    <property type="component" value="Chromosome"/>
</dbReference>
<organism evidence="2 3">
    <name type="scientific">Streptomyces halobius</name>
    <dbReference type="NCBI Taxonomy" id="2879846"/>
    <lineage>
        <taxon>Bacteria</taxon>
        <taxon>Bacillati</taxon>
        <taxon>Actinomycetota</taxon>
        <taxon>Actinomycetes</taxon>
        <taxon>Kitasatosporales</taxon>
        <taxon>Streptomycetaceae</taxon>
        <taxon>Streptomyces</taxon>
    </lineage>
</organism>
<keyword evidence="3" id="KW-1185">Reference proteome</keyword>
<sequence>MKYAKSAVVAAAVAGSVITIGTAAPAFAGNAGVPKMSPNGKVSDAQLKGRQFHPLVQQVSGVAEAVKSEKNDLLVGTKGVTKKVSKKVDKKVPLLGGRPVAKK</sequence>
<keyword evidence="1" id="KW-0732">Signal</keyword>
<proteinExistence type="predicted"/>
<evidence type="ECO:0008006" key="4">
    <source>
        <dbReference type="Google" id="ProtNLM"/>
    </source>
</evidence>
<evidence type="ECO:0000256" key="1">
    <source>
        <dbReference type="SAM" id="SignalP"/>
    </source>
</evidence>
<evidence type="ECO:0000313" key="2">
    <source>
        <dbReference type="EMBL" id="UQA93970.1"/>
    </source>
</evidence>
<dbReference type="EMBL" id="CP086322">
    <property type="protein sequence ID" value="UQA93970.1"/>
    <property type="molecule type" value="Genomic_DNA"/>
</dbReference>
<reference evidence="2" key="1">
    <citation type="submission" date="2021-10" db="EMBL/GenBank/DDBJ databases">
        <title>Streptomyces nigrumlapis sp.nov.,an antimicrobial producing actinobacterium isolated from Black Gobi rocks.</title>
        <authorList>
            <person name="Wen Y."/>
            <person name="Zhang W."/>
            <person name="Liu X.G."/>
        </authorList>
    </citation>
    <scope>NUCLEOTIDE SEQUENCE</scope>
    <source>
        <strain evidence="2">ST13-2-2</strain>
    </source>
</reference>